<evidence type="ECO:0000256" key="2">
    <source>
        <dbReference type="ARBA" id="ARBA00022475"/>
    </source>
</evidence>
<dbReference type="Proteomes" id="UP001158045">
    <property type="component" value="Unassembled WGS sequence"/>
</dbReference>
<evidence type="ECO:0000256" key="8">
    <source>
        <dbReference type="ARBA" id="ARBA00023136"/>
    </source>
</evidence>
<dbReference type="SUPFAM" id="SSF52540">
    <property type="entry name" value="P-loop containing nucleoside triphosphate hydrolases"/>
    <property type="match status" value="2"/>
</dbReference>
<evidence type="ECO:0000313" key="11">
    <source>
        <dbReference type="Proteomes" id="UP001158045"/>
    </source>
</evidence>
<keyword evidence="4" id="KW-0677">Repeat</keyword>
<dbReference type="InterPro" id="IPR003439">
    <property type="entry name" value="ABC_transporter-like_ATP-bd"/>
</dbReference>
<dbReference type="SMART" id="SM00382">
    <property type="entry name" value="AAA"/>
    <property type="match status" value="2"/>
</dbReference>
<sequence length="499" mass="56046">MNHDVKLRVQNIEKSFPGVKALDKIEFSVRKGTVHVLCGENGAGKSTLMKIINGIYQPDAGQIIIDGVEVHIKNPIQARQLGISMIFQELNYIPEMTLEESLFVGNWPLDKAKKIDWKEIRKRTLALLEKENLKYKPDTKLKDLTVSDIQMLEILKAISYNSEIIIMDEPTSAITNKEVEILFKKIFELKARGTAIIYISHKMDEIFRIADDITVFRDGKVIDSKPRESLDIETVIALMVGRKLGKDFPKIDVPIGEPVLSVKSLSGEKFKDITFDVKKGEIVGFAGLMGAGRTEVMRAIFGLDAIHSGDVLKNNHVVQIKSVKDSIGHKVVMLSEDRRRFGILPIRSVRENISITNLKKFIHKGKLHAKDEYEAVKYYCDKMNVKTPTYETNISSLSGGNQQKVMLAKWLITDPDVFIVDEPTRGIDVGAKHEIYKLISDLVTEGKSVIIVSSELPELIGMCDRIYVMAKGEIMGVLGKEDFTQENIMRLATGTTSNI</sequence>
<keyword evidence="8" id="KW-0472">Membrane</keyword>
<dbReference type="Pfam" id="PF00005">
    <property type="entry name" value="ABC_tran"/>
    <property type="match status" value="2"/>
</dbReference>
<feature type="domain" description="ABC transporter" evidence="9">
    <location>
        <begin position="255"/>
        <end position="496"/>
    </location>
</feature>
<reference evidence="10 11" key="1">
    <citation type="submission" date="2023-04" db="EMBL/GenBank/DDBJ databases">
        <title>Fusibacter bizertensis strain WBS, isolated from littoral bottom sediments of the Arctic seas - biochemical and genomic analysis.</title>
        <authorList>
            <person name="Brioukhanov A.L."/>
        </authorList>
    </citation>
    <scope>NUCLEOTIDE SEQUENCE [LARGE SCALE GENOMIC DNA]</scope>
    <source>
        <strain evidence="10 11">WBS</strain>
    </source>
</reference>
<dbReference type="PANTHER" id="PTHR43790">
    <property type="entry name" value="CARBOHYDRATE TRANSPORT ATP-BINDING PROTEIN MG119-RELATED"/>
    <property type="match status" value="1"/>
</dbReference>
<evidence type="ECO:0000313" key="10">
    <source>
        <dbReference type="EMBL" id="MDH8676520.1"/>
    </source>
</evidence>
<evidence type="ECO:0000256" key="1">
    <source>
        <dbReference type="ARBA" id="ARBA00022448"/>
    </source>
</evidence>
<dbReference type="RefSeq" id="WP_281092322.1">
    <property type="nucleotide sequence ID" value="NZ_JARYZI010000001.1"/>
</dbReference>
<gene>
    <name evidence="10" type="ORF">QE109_00100</name>
</gene>
<keyword evidence="5" id="KW-0547">Nucleotide-binding</keyword>
<dbReference type="InterPro" id="IPR017871">
    <property type="entry name" value="ABC_transporter-like_CS"/>
</dbReference>
<dbReference type="InterPro" id="IPR027417">
    <property type="entry name" value="P-loop_NTPase"/>
</dbReference>
<keyword evidence="7" id="KW-1278">Translocase</keyword>
<evidence type="ECO:0000256" key="5">
    <source>
        <dbReference type="ARBA" id="ARBA00022741"/>
    </source>
</evidence>
<evidence type="ECO:0000256" key="4">
    <source>
        <dbReference type="ARBA" id="ARBA00022737"/>
    </source>
</evidence>
<feature type="domain" description="ABC transporter" evidence="9">
    <location>
        <begin position="7"/>
        <end position="243"/>
    </location>
</feature>
<keyword evidence="2" id="KW-1003">Cell membrane</keyword>
<dbReference type="EMBL" id="JARYZI010000001">
    <property type="protein sequence ID" value="MDH8676520.1"/>
    <property type="molecule type" value="Genomic_DNA"/>
</dbReference>
<dbReference type="InterPro" id="IPR050107">
    <property type="entry name" value="ABC_carbohydrate_import_ATPase"/>
</dbReference>
<dbReference type="CDD" id="cd03215">
    <property type="entry name" value="ABC_Carb_Monos_II"/>
    <property type="match status" value="1"/>
</dbReference>
<proteinExistence type="predicted"/>
<dbReference type="InterPro" id="IPR003593">
    <property type="entry name" value="AAA+_ATPase"/>
</dbReference>
<dbReference type="GO" id="GO:0005524">
    <property type="term" value="F:ATP binding"/>
    <property type="evidence" value="ECO:0007669"/>
    <property type="project" value="UniProtKB-KW"/>
</dbReference>
<keyword evidence="3" id="KW-0762">Sugar transport</keyword>
<keyword evidence="1" id="KW-0813">Transport</keyword>
<accession>A0ABT6N7Y2</accession>
<evidence type="ECO:0000256" key="3">
    <source>
        <dbReference type="ARBA" id="ARBA00022597"/>
    </source>
</evidence>
<evidence type="ECO:0000259" key="9">
    <source>
        <dbReference type="PROSITE" id="PS50893"/>
    </source>
</evidence>
<keyword evidence="6 10" id="KW-0067">ATP-binding</keyword>
<evidence type="ECO:0000256" key="7">
    <source>
        <dbReference type="ARBA" id="ARBA00022967"/>
    </source>
</evidence>
<organism evidence="10 11">
    <name type="scientific">Fusibacter bizertensis</name>
    <dbReference type="NCBI Taxonomy" id="1488331"/>
    <lineage>
        <taxon>Bacteria</taxon>
        <taxon>Bacillati</taxon>
        <taxon>Bacillota</taxon>
        <taxon>Clostridia</taxon>
        <taxon>Eubacteriales</taxon>
        <taxon>Eubacteriales Family XII. Incertae Sedis</taxon>
        <taxon>Fusibacter</taxon>
    </lineage>
</organism>
<dbReference type="CDD" id="cd03216">
    <property type="entry name" value="ABC_Carb_Monos_I"/>
    <property type="match status" value="1"/>
</dbReference>
<comment type="caution">
    <text evidence="10">The sequence shown here is derived from an EMBL/GenBank/DDBJ whole genome shotgun (WGS) entry which is preliminary data.</text>
</comment>
<name>A0ABT6N7Y2_9FIRM</name>
<dbReference type="PROSITE" id="PS50893">
    <property type="entry name" value="ABC_TRANSPORTER_2"/>
    <property type="match status" value="2"/>
</dbReference>
<keyword evidence="11" id="KW-1185">Reference proteome</keyword>
<dbReference type="PANTHER" id="PTHR43790:SF3">
    <property type="entry name" value="D-ALLOSE IMPORT ATP-BINDING PROTEIN ALSA-RELATED"/>
    <property type="match status" value="1"/>
</dbReference>
<protein>
    <submittedName>
        <fullName evidence="10">Sugar ABC transporter ATP-binding protein</fullName>
    </submittedName>
</protein>
<evidence type="ECO:0000256" key="6">
    <source>
        <dbReference type="ARBA" id="ARBA00022840"/>
    </source>
</evidence>
<dbReference type="Gene3D" id="3.40.50.300">
    <property type="entry name" value="P-loop containing nucleotide triphosphate hydrolases"/>
    <property type="match status" value="2"/>
</dbReference>
<dbReference type="PROSITE" id="PS00211">
    <property type="entry name" value="ABC_TRANSPORTER_1"/>
    <property type="match status" value="1"/>
</dbReference>